<evidence type="ECO:0000256" key="1">
    <source>
        <dbReference type="SAM" id="MobiDB-lite"/>
    </source>
</evidence>
<evidence type="ECO:0008006" key="4">
    <source>
        <dbReference type="Google" id="ProtNLM"/>
    </source>
</evidence>
<organism evidence="2 3">
    <name type="scientific">Sungkyunkwania multivorans</name>
    <dbReference type="NCBI Taxonomy" id="1173618"/>
    <lineage>
        <taxon>Bacteria</taxon>
        <taxon>Pseudomonadati</taxon>
        <taxon>Bacteroidota</taxon>
        <taxon>Flavobacteriia</taxon>
        <taxon>Flavobacteriales</taxon>
        <taxon>Flavobacteriaceae</taxon>
        <taxon>Sungkyunkwania</taxon>
    </lineage>
</organism>
<dbReference type="Proteomes" id="UP001596978">
    <property type="component" value="Unassembled WGS sequence"/>
</dbReference>
<proteinExistence type="predicted"/>
<accession>A0ABW3CWY9</accession>
<sequence>MKKKIDQNKKRVIIDFKKLNKELLDLLVEKFPEGYDDDDIITFRNASNEILECVEVETDTTRYLVKVSKRLVQVMEDHDDDNDDDDDNIDDGEDNFNNEEIDDEANEEENFD</sequence>
<dbReference type="EMBL" id="JBHTJH010000004">
    <property type="protein sequence ID" value="MFD0862045.1"/>
    <property type="molecule type" value="Genomic_DNA"/>
</dbReference>
<reference evidence="3" key="1">
    <citation type="journal article" date="2019" name="Int. J. Syst. Evol. Microbiol.">
        <title>The Global Catalogue of Microorganisms (GCM) 10K type strain sequencing project: providing services to taxonomists for standard genome sequencing and annotation.</title>
        <authorList>
            <consortium name="The Broad Institute Genomics Platform"/>
            <consortium name="The Broad Institute Genome Sequencing Center for Infectious Disease"/>
            <person name="Wu L."/>
            <person name="Ma J."/>
        </authorList>
    </citation>
    <scope>NUCLEOTIDE SEQUENCE [LARGE SCALE GENOMIC DNA]</scope>
    <source>
        <strain evidence="3">CCUG 62952</strain>
    </source>
</reference>
<keyword evidence="3" id="KW-1185">Reference proteome</keyword>
<dbReference type="RefSeq" id="WP_386406214.1">
    <property type="nucleotide sequence ID" value="NZ_JBHTJH010000004.1"/>
</dbReference>
<comment type="caution">
    <text evidence="2">The sequence shown here is derived from an EMBL/GenBank/DDBJ whole genome shotgun (WGS) entry which is preliminary data.</text>
</comment>
<protein>
    <recommendedName>
        <fullName evidence="4">DNA primase</fullName>
    </recommendedName>
</protein>
<feature type="compositionally biased region" description="Acidic residues" evidence="1">
    <location>
        <begin position="77"/>
        <end position="112"/>
    </location>
</feature>
<gene>
    <name evidence="2" type="ORF">ACFQ1M_07485</name>
</gene>
<name>A0ABW3CWY9_9FLAO</name>
<evidence type="ECO:0000313" key="3">
    <source>
        <dbReference type="Proteomes" id="UP001596978"/>
    </source>
</evidence>
<evidence type="ECO:0000313" key="2">
    <source>
        <dbReference type="EMBL" id="MFD0862045.1"/>
    </source>
</evidence>
<feature type="region of interest" description="Disordered" evidence="1">
    <location>
        <begin position="75"/>
        <end position="112"/>
    </location>
</feature>